<feature type="region of interest" description="Disordered" evidence="1">
    <location>
        <begin position="15"/>
        <end position="66"/>
    </location>
</feature>
<feature type="compositionally biased region" description="Low complexity" evidence="1">
    <location>
        <begin position="248"/>
        <end position="261"/>
    </location>
</feature>
<feature type="compositionally biased region" description="Basic residues" evidence="1">
    <location>
        <begin position="15"/>
        <end position="26"/>
    </location>
</feature>
<feature type="region of interest" description="Disordered" evidence="1">
    <location>
        <begin position="339"/>
        <end position="363"/>
    </location>
</feature>
<dbReference type="GO" id="GO:0005634">
    <property type="term" value="C:nucleus"/>
    <property type="evidence" value="ECO:0007669"/>
    <property type="project" value="TreeGrafter"/>
</dbReference>
<keyword evidence="4" id="KW-1185">Reference proteome</keyword>
<reference evidence="3" key="1">
    <citation type="submission" date="2022-01" db="EMBL/GenBank/DDBJ databases">
        <authorList>
            <person name="King R."/>
        </authorList>
    </citation>
    <scope>NUCLEOTIDE SEQUENCE</scope>
</reference>
<feature type="compositionally biased region" description="Basic and acidic residues" evidence="1">
    <location>
        <begin position="235"/>
        <end position="245"/>
    </location>
</feature>
<evidence type="ECO:0000313" key="4">
    <source>
        <dbReference type="Proteomes" id="UP001153620"/>
    </source>
</evidence>
<dbReference type="GO" id="GO:0061860">
    <property type="term" value="F:DNA clamp unloader activity"/>
    <property type="evidence" value="ECO:0007669"/>
    <property type="project" value="TreeGrafter"/>
</dbReference>
<feature type="region of interest" description="Disordered" evidence="1">
    <location>
        <begin position="232"/>
        <end position="262"/>
    </location>
</feature>
<dbReference type="Pfam" id="PF13401">
    <property type="entry name" value="AAA_22"/>
    <property type="match status" value="1"/>
</dbReference>
<proteinExistence type="predicted"/>
<dbReference type="GO" id="GO:0016887">
    <property type="term" value="F:ATP hydrolysis activity"/>
    <property type="evidence" value="ECO:0007669"/>
    <property type="project" value="InterPro"/>
</dbReference>
<dbReference type="EMBL" id="OU895877">
    <property type="protein sequence ID" value="CAG9800521.1"/>
    <property type="molecule type" value="Genomic_DNA"/>
</dbReference>
<accession>A0A9N9RLK8</accession>
<dbReference type="InterPro" id="IPR049945">
    <property type="entry name" value="AAA_22"/>
</dbReference>
<dbReference type="Gene3D" id="3.40.50.300">
    <property type="entry name" value="P-loop containing nucleotide triphosphate hydrolases"/>
    <property type="match status" value="1"/>
</dbReference>
<sequence length="1093" mass="124535">MDAEKIVENMKAVLKKAKRRKSCHKNKTQEASNNEEDKLISELMTKNWKMKTPPINKKKDDSECDNEVVKQKVNAFEKLMSRRSNPDSPSQNQKVITTPETATDNSKKVKRKYQKKIKNCLNSSSFEADKSILEANSFKDSQNTVCNGDKASIPEILPHLEEIENVSSNIIDSTKKRTRINDTSLENSSKKRKTRDNRMQLDSNENSIENRENHLTERPKRSCVNKIDYSLFAKSPDKESPEKRSNRAKSSSKTSTKNSDSILDLPVIEPKESMKLAPLFTKKAQQIIPEVTPTKEELKFTSESLILNSPEQPVDINDINKSGRPRRSCVSKIDYSQLINSPDKKSPEKKPLRQKLETENTTLNPDHIVQITLKTEENPSLAPVFAKRGRKPIIKNHDEIDDSILDKKPDLNEVIEENNNMDEPENVQSGRPKRSCKSRFDYSQLFGSPDKQSPEKKANNLKSKKTNNEDVIIIDESSPVKKTKQNVKLAPLFVKKVPKPAIDPAILEARRNFLLSELPANLRAPIEKQRQFEEDILSNEMIAFPIISHITQLKKDYEECYDCKTLYSKSKIRIIEKDEDSPTITKDMLMKCGLLTDCSNVDFNNSVIKHNGLIKEESKAINDIKEAVRKIKDTSGTFPVNRCFKQILSKLKSAKENDEGNENGISHLNSSFVEIFKPTSFEEILIGLEPAKSLQEFLNTWNNKSGKHDNYESDDSSSRQSMKVLNNCVVLSGKNGSGKTSSVYALANDLNYEVIEINAGSKRNGKKILQDLLEATQSHRVEKNLMDDELSLDNFQSDAVDKKTIILIEDAELTFENDDGFISSIQQLINISKRPVILTTNDISCQHLQKFLQHNEIIYDSPKNSVTKYLSLISIATANYQIDEAEIEYLYTTNRYDLRKTINEIEFFIRSESASVNSGSLMGLFCDTKNKNRLQKGSQLAFHTRRDLSTLRSQSSIISDCSALLSCSQRVSESSEISYHQHNLMNEMANFFKQSNLLKMGNQNDFTQWKTHRITSSSISDEICSLNSSTRAKNVDYSPLLRHICRSEKSREISRRTSRSHYLRLHLLNTVNSSNDFFNTQCLIFQEPNGENV</sequence>
<dbReference type="AlphaFoldDB" id="A0A9N9RLK8"/>
<dbReference type="SMART" id="SM00382">
    <property type="entry name" value="AAA"/>
    <property type="match status" value="1"/>
</dbReference>
<dbReference type="Proteomes" id="UP001153620">
    <property type="component" value="Chromosome 1"/>
</dbReference>
<feature type="compositionally biased region" description="Polar residues" evidence="1">
    <location>
        <begin position="82"/>
        <end position="104"/>
    </location>
</feature>
<gene>
    <name evidence="3" type="ORF">CHIRRI_LOCUS3463</name>
</gene>
<feature type="compositionally biased region" description="Basic and acidic residues" evidence="1">
    <location>
        <begin position="342"/>
        <end position="358"/>
    </location>
</feature>
<dbReference type="GO" id="GO:0003677">
    <property type="term" value="F:DNA binding"/>
    <property type="evidence" value="ECO:0007669"/>
    <property type="project" value="TreeGrafter"/>
</dbReference>
<evidence type="ECO:0000259" key="2">
    <source>
        <dbReference type="SMART" id="SM00382"/>
    </source>
</evidence>
<feature type="region of interest" description="Disordered" evidence="1">
    <location>
        <begin position="443"/>
        <end position="464"/>
    </location>
</feature>
<dbReference type="OrthoDB" id="9996895at2759"/>
<feature type="region of interest" description="Disordered" evidence="1">
    <location>
        <begin position="79"/>
        <end position="110"/>
    </location>
</feature>
<dbReference type="InterPro" id="IPR003593">
    <property type="entry name" value="AAA+_ATPase"/>
</dbReference>
<reference evidence="3" key="2">
    <citation type="submission" date="2022-10" db="EMBL/GenBank/DDBJ databases">
        <authorList>
            <consortium name="ENA_rothamsted_submissions"/>
            <consortium name="culmorum"/>
            <person name="King R."/>
        </authorList>
    </citation>
    <scope>NUCLEOTIDE SEQUENCE</scope>
</reference>
<feature type="region of interest" description="Disordered" evidence="1">
    <location>
        <begin position="167"/>
        <end position="220"/>
    </location>
</feature>
<feature type="compositionally biased region" description="Basic and acidic residues" evidence="1">
    <location>
        <begin position="208"/>
        <end position="220"/>
    </location>
</feature>
<organism evidence="3 4">
    <name type="scientific">Chironomus riparius</name>
    <dbReference type="NCBI Taxonomy" id="315576"/>
    <lineage>
        <taxon>Eukaryota</taxon>
        <taxon>Metazoa</taxon>
        <taxon>Ecdysozoa</taxon>
        <taxon>Arthropoda</taxon>
        <taxon>Hexapoda</taxon>
        <taxon>Insecta</taxon>
        <taxon>Pterygota</taxon>
        <taxon>Neoptera</taxon>
        <taxon>Endopterygota</taxon>
        <taxon>Diptera</taxon>
        <taxon>Nematocera</taxon>
        <taxon>Chironomoidea</taxon>
        <taxon>Chironomidae</taxon>
        <taxon>Chironominae</taxon>
        <taxon>Chironomus</taxon>
    </lineage>
</organism>
<evidence type="ECO:0000313" key="3">
    <source>
        <dbReference type="EMBL" id="CAG9800521.1"/>
    </source>
</evidence>
<dbReference type="InterPro" id="IPR027417">
    <property type="entry name" value="P-loop_NTPase"/>
</dbReference>
<evidence type="ECO:0000256" key="1">
    <source>
        <dbReference type="SAM" id="MobiDB-lite"/>
    </source>
</evidence>
<dbReference type="PANTHER" id="PTHR23389:SF21">
    <property type="entry name" value="ATPASE FAMILY AAA DOMAIN-CONTAINING PROTEIN 5"/>
    <property type="match status" value="1"/>
</dbReference>
<feature type="domain" description="AAA+ ATPase" evidence="2">
    <location>
        <begin position="725"/>
        <end position="862"/>
    </location>
</feature>
<name>A0A9N9RLK8_9DIPT</name>
<dbReference type="SUPFAM" id="SSF52540">
    <property type="entry name" value="P-loop containing nucleoside triphosphate hydrolases"/>
    <property type="match status" value="1"/>
</dbReference>
<dbReference type="PANTHER" id="PTHR23389">
    <property type="entry name" value="CHROMOSOME TRANSMISSION FIDELITY FACTOR 18"/>
    <property type="match status" value="1"/>
</dbReference>
<protein>
    <recommendedName>
        <fullName evidence="2">AAA+ ATPase domain-containing protein</fullName>
    </recommendedName>
</protein>